<protein>
    <recommendedName>
        <fullName evidence="4">Hydrogenase maturation factor HypA</fullName>
    </recommendedName>
</protein>
<sequence>MHEMSLVQGLFEQLKSLAAENNATRIVKVTMEIGPLCGVVVDSFQFGFEILSAQEPMFKETELVIEVPEVTYTCTSCSQEQVTAGERPDQCGNCGEFLLTTRGGDDLLLKQVEME</sequence>
<dbReference type="EMBL" id="FRFE01000009">
    <property type="protein sequence ID" value="SHO48208.1"/>
    <property type="molecule type" value="Genomic_DNA"/>
</dbReference>
<evidence type="ECO:0000256" key="3">
    <source>
        <dbReference type="ARBA" id="ARBA00022833"/>
    </source>
</evidence>
<dbReference type="OrthoDB" id="9800361at2"/>
<evidence type="ECO:0000313" key="5">
    <source>
        <dbReference type="EMBL" id="SHO48208.1"/>
    </source>
</evidence>
<name>A0A1M7Y6R0_9BACT</name>
<keyword evidence="1 4" id="KW-0533">Nickel</keyword>
<keyword evidence="2 4" id="KW-0479">Metal-binding</keyword>
<dbReference type="Pfam" id="PF01155">
    <property type="entry name" value="HypA"/>
    <property type="match status" value="1"/>
</dbReference>
<feature type="binding site" evidence="4">
    <location>
        <position position="2"/>
    </location>
    <ligand>
        <name>Ni(2+)</name>
        <dbReference type="ChEBI" id="CHEBI:49786"/>
    </ligand>
</feature>
<feature type="binding site" evidence="4">
    <location>
        <position position="74"/>
    </location>
    <ligand>
        <name>Zn(2+)</name>
        <dbReference type="ChEBI" id="CHEBI:29105"/>
    </ligand>
</feature>
<feature type="binding site" evidence="4">
    <location>
        <position position="77"/>
    </location>
    <ligand>
        <name>Zn(2+)</name>
        <dbReference type="ChEBI" id="CHEBI:29105"/>
    </ligand>
</feature>
<dbReference type="PANTHER" id="PTHR34535:SF3">
    <property type="entry name" value="HYDROGENASE MATURATION FACTOR HYPA"/>
    <property type="match status" value="1"/>
</dbReference>
<evidence type="ECO:0000256" key="4">
    <source>
        <dbReference type="HAMAP-Rule" id="MF_00213"/>
    </source>
</evidence>
<proteinExistence type="inferred from homology"/>
<keyword evidence="6" id="KW-1185">Reference proteome</keyword>
<feature type="binding site" evidence="4">
    <location>
        <position position="94"/>
    </location>
    <ligand>
        <name>Zn(2+)</name>
        <dbReference type="ChEBI" id="CHEBI:29105"/>
    </ligand>
</feature>
<dbReference type="GO" id="GO:0016151">
    <property type="term" value="F:nickel cation binding"/>
    <property type="evidence" value="ECO:0007669"/>
    <property type="project" value="UniProtKB-UniRule"/>
</dbReference>
<dbReference type="RefSeq" id="WP_073613491.1">
    <property type="nucleotide sequence ID" value="NZ_FRFE01000009.1"/>
</dbReference>
<dbReference type="Proteomes" id="UP000184603">
    <property type="component" value="Unassembled WGS sequence"/>
</dbReference>
<dbReference type="Gene3D" id="3.30.2320.80">
    <property type="match status" value="1"/>
</dbReference>
<evidence type="ECO:0000313" key="6">
    <source>
        <dbReference type="Proteomes" id="UP000184603"/>
    </source>
</evidence>
<dbReference type="AlphaFoldDB" id="A0A1M7Y6R0"/>
<evidence type="ECO:0000256" key="2">
    <source>
        <dbReference type="ARBA" id="ARBA00022723"/>
    </source>
</evidence>
<evidence type="ECO:0000256" key="1">
    <source>
        <dbReference type="ARBA" id="ARBA00022596"/>
    </source>
</evidence>
<dbReference type="STRING" id="1121416.SAMN02745220_02193"/>
<dbReference type="HAMAP" id="MF_00213">
    <property type="entry name" value="HypA_HybF"/>
    <property type="match status" value="1"/>
</dbReference>
<dbReference type="PANTHER" id="PTHR34535">
    <property type="entry name" value="HYDROGENASE MATURATION FACTOR HYPA"/>
    <property type="match status" value="1"/>
</dbReference>
<comment type="function">
    <text evidence="4">Involved in the maturation of [NiFe] hydrogenases. Required for nickel insertion into the metal center of the hydrogenase.</text>
</comment>
<keyword evidence="3 4" id="KW-0862">Zinc</keyword>
<gene>
    <name evidence="4" type="primary">hypA</name>
    <name evidence="5" type="ORF">SAMN02745220_02193</name>
</gene>
<accession>A0A1M7Y6R0</accession>
<comment type="similarity">
    <text evidence="4">Belongs to the HypA/HybF family.</text>
</comment>
<feature type="binding site" evidence="4">
    <location>
        <position position="91"/>
    </location>
    <ligand>
        <name>Zn(2+)</name>
        <dbReference type="ChEBI" id="CHEBI:29105"/>
    </ligand>
</feature>
<reference evidence="5 6" key="1">
    <citation type="submission" date="2016-12" db="EMBL/GenBank/DDBJ databases">
        <authorList>
            <person name="Song W.-J."/>
            <person name="Kurnit D.M."/>
        </authorList>
    </citation>
    <scope>NUCLEOTIDE SEQUENCE [LARGE SCALE GENOMIC DNA]</scope>
    <source>
        <strain evidence="5 6">DSM 18488</strain>
    </source>
</reference>
<dbReference type="InterPro" id="IPR000688">
    <property type="entry name" value="HypA/HybF"/>
</dbReference>
<dbReference type="PIRSF" id="PIRSF004761">
    <property type="entry name" value="Hydrgn_mat_HypA"/>
    <property type="match status" value="1"/>
</dbReference>
<organism evidence="5 6">
    <name type="scientific">Desulfopila aestuarii DSM 18488</name>
    <dbReference type="NCBI Taxonomy" id="1121416"/>
    <lineage>
        <taxon>Bacteria</taxon>
        <taxon>Pseudomonadati</taxon>
        <taxon>Thermodesulfobacteriota</taxon>
        <taxon>Desulfobulbia</taxon>
        <taxon>Desulfobulbales</taxon>
        <taxon>Desulfocapsaceae</taxon>
        <taxon>Desulfopila</taxon>
    </lineage>
</organism>
<dbReference type="GO" id="GO:0008270">
    <property type="term" value="F:zinc ion binding"/>
    <property type="evidence" value="ECO:0007669"/>
    <property type="project" value="UniProtKB-UniRule"/>
</dbReference>
<dbReference type="GO" id="GO:0051604">
    <property type="term" value="P:protein maturation"/>
    <property type="evidence" value="ECO:0007669"/>
    <property type="project" value="InterPro"/>
</dbReference>